<evidence type="ECO:0000256" key="6">
    <source>
        <dbReference type="ARBA" id="ARBA00035731"/>
    </source>
</evidence>
<evidence type="ECO:0000313" key="9">
    <source>
        <dbReference type="Proteomes" id="UP000828465"/>
    </source>
</evidence>
<reference evidence="8" key="1">
    <citation type="submission" date="2021-03" db="EMBL/GenBank/DDBJ databases">
        <title>Rapid evolution of virus immunity in the wild.</title>
        <authorList>
            <person name="Piel D."/>
            <person name="Bruto M."/>
            <person name="Labreuche Y."/>
            <person name="Blanquart F."/>
            <person name="Chenivesse S."/>
            <person name="Lepanse S."/>
            <person name="James A."/>
            <person name="Garcia Cruz R."/>
            <person name="Dubert J."/>
            <person name="Petton B."/>
            <person name="Lieberman E."/>
            <person name="Wegner M.K."/>
            <person name="Hussain F.A."/>
            <person name="Kauffman K.K."/>
            <person name="Polz M.F."/>
            <person name="Gandon S."/>
            <person name="Bikard D."/>
            <person name="Le Roux F."/>
        </authorList>
    </citation>
    <scope>NUCLEOTIDE SEQUENCE</scope>
</reference>
<dbReference type="GO" id="GO:0098015">
    <property type="term" value="C:virus tail"/>
    <property type="evidence" value="ECO:0007669"/>
    <property type="project" value="UniProtKB-KW"/>
</dbReference>
<evidence type="ECO:0000256" key="4">
    <source>
        <dbReference type="ARBA" id="ARBA00022844"/>
    </source>
</evidence>
<keyword evidence="2" id="KW-1235">Degradation of host cell envelope components during virus entry</keyword>
<feature type="domain" description="Rhamnogalacturonase A/B/Epimerase-like pectate lyase" evidence="7">
    <location>
        <begin position="357"/>
        <end position="506"/>
    </location>
</feature>
<dbReference type="GO" id="GO:0098996">
    <property type="term" value="P:symbiont entry into host cell via disruption of host cell glycocalyx"/>
    <property type="evidence" value="ECO:0007669"/>
    <property type="project" value="UniProtKB-KW"/>
</dbReference>
<dbReference type="InterPro" id="IPR012334">
    <property type="entry name" value="Pectin_lyas_fold"/>
</dbReference>
<sequence>MSNLSFVRSVGDGTNRQFLLSNAGTNIGYFRTSDIHAYVDDVEVTFTINAASPHIAVLDEAPALGADVLLRREMPVTAPYANFERGNNFGHRQVNNTFVQQLYLTQEMLDGFAPDGYYMKQELDMGFHKVINLLPADADGDAVEFKQWYDKNVVQDGRIQDLEQSLAQGNLIYRRVVFTATEGQTEFNPNARFGAILNLYINGVNQIAGEAYENVDGSIIRTMPLDEGDRVVAIIGQEPQFQEPEQTDFRYVRYPYFATGGELSYMLPADAEQVLSVFINGIHQTSGEAYSFDKVSNVVTYAEALEGGDSVVIYAGSEPAVEGDASNLPVTTTDGSWTATLRTIAQRVLDIFNFSEINVKSYGAKGDGLTNDTVAITAASDKAHATGKSLYFPAGHYLMTKPLELSTHTYGDGYKVTKVEFIEGFTNPEPDAGLEKRYMAVYNRNYLRDYDADTADKFDLHKIHFHMSQVDSEPRTAAVYGTSNTDGVNVYHCKITSEGKADGTLTAGARTSMSFYDGNKNMNIYNNCIEDNINKAAGGCIWLQGGSGRTDETKSSSNIRIWGNLFKQKRPYDGDECIGLYGAGGILRDVDVYNNTLILEGGGQGISVFATANNAETFSKLYNVNIRNNTLITDLQYNSIRIGGQNLPEMIENVSVTGNVIYMKTPNASSSYGIRATETAKGVRIEGNAVVNVGTVKISRGISGWSPDQQTKATGNYVIGSFQYGIQNCFTCQDNIIDGADFGTDNCVDVRNNYLWDIKTYIFRATSSWSYVFADNRANMTNGTYAVYTTSAFTGTLSVRDNDIILDDAATRAGLYQGSGEVVMQDNKFYGTGRTPAGVMQRASGNYYFDVWDDYAPDTSKHGDLRLALPIGHVVQNSAPVVDGNSNLLDGWSLDTARAWQPRYIKTVSA</sequence>
<evidence type="ECO:0000256" key="2">
    <source>
        <dbReference type="ARBA" id="ARBA00022717"/>
    </source>
</evidence>
<keyword evidence="6" id="KW-1238">Degradation of host capsule during virus entry</keyword>
<dbReference type="Pfam" id="PF12708">
    <property type="entry name" value="Pect-lyase_RHGA_epim"/>
    <property type="match status" value="1"/>
</dbReference>
<dbReference type="EMBL" id="MW865291">
    <property type="protein sequence ID" value="QZI86143.1"/>
    <property type="molecule type" value="Genomic_DNA"/>
</dbReference>
<evidence type="ECO:0000256" key="5">
    <source>
        <dbReference type="ARBA" id="ARBA00023296"/>
    </source>
</evidence>
<keyword evidence="3" id="KW-1227">Viral tail protein</keyword>
<proteinExistence type="predicted"/>
<evidence type="ECO:0000313" key="8">
    <source>
        <dbReference type="EMBL" id="QZI86143.1"/>
    </source>
</evidence>
<comment type="subcellular location">
    <subcellularLocation>
        <location evidence="1">Virion</location>
    </subcellularLocation>
</comment>
<evidence type="ECO:0000256" key="3">
    <source>
        <dbReference type="ARBA" id="ARBA00022732"/>
    </source>
</evidence>
<accession>A0AAE8C4R0</accession>
<keyword evidence="5" id="KW-1160">Virus entry into host cell</keyword>
<evidence type="ECO:0000256" key="1">
    <source>
        <dbReference type="ARBA" id="ARBA00004328"/>
    </source>
</evidence>
<gene>
    <name evidence="8" type="ORF">PODOV006v2_p0049</name>
</gene>
<dbReference type="GO" id="GO:0098994">
    <property type="term" value="P:symbiont entry into host cell via disruption of host cell envelope"/>
    <property type="evidence" value="ECO:0007669"/>
    <property type="project" value="UniProtKB-KW"/>
</dbReference>
<organism evidence="8 9">
    <name type="scientific">Vibrio phage 15E36.1</name>
    <dbReference type="NCBI Taxonomy" id="2859290"/>
    <lineage>
        <taxon>Viruses</taxon>
        <taxon>Duplodnaviria</taxon>
        <taxon>Heunggongvirae</taxon>
        <taxon>Uroviricota</taxon>
        <taxon>Caudoviricetes</taxon>
        <taxon>Autographivirales</taxon>
        <taxon>Autosignataviridae</taxon>
        <taxon>Colwellvirinae</taxon>
        <taxon>Roscoffvirus</taxon>
        <taxon>Roscoffvirus rv15E36</taxon>
    </lineage>
</organism>
<evidence type="ECO:0000259" key="7">
    <source>
        <dbReference type="Pfam" id="PF12708"/>
    </source>
</evidence>
<keyword evidence="4" id="KW-0946">Virion</keyword>
<dbReference type="InterPro" id="IPR024535">
    <property type="entry name" value="RHGA/B-epi-like_pectate_lyase"/>
</dbReference>
<dbReference type="Proteomes" id="UP000828465">
    <property type="component" value="Segment"/>
</dbReference>
<name>A0AAE8C4R0_9CAUD</name>
<dbReference type="Gene3D" id="2.160.20.10">
    <property type="entry name" value="Single-stranded right-handed beta-helix, Pectin lyase-like"/>
    <property type="match status" value="1"/>
</dbReference>
<dbReference type="SUPFAM" id="SSF51126">
    <property type="entry name" value="Pectin lyase-like"/>
    <property type="match status" value="1"/>
</dbReference>
<protein>
    <recommendedName>
        <fullName evidence="7">Rhamnogalacturonase A/B/Epimerase-like pectate lyase domain-containing protein</fullName>
    </recommendedName>
</protein>
<dbReference type="InterPro" id="IPR011050">
    <property type="entry name" value="Pectin_lyase_fold/virulence"/>
</dbReference>
<keyword evidence="9" id="KW-1185">Reference proteome</keyword>